<dbReference type="Pfam" id="PF08239">
    <property type="entry name" value="SH3_3"/>
    <property type="match status" value="1"/>
</dbReference>
<organism evidence="2 3">
    <name type="scientific">Lysinibacillus louembei</name>
    <dbReference type="NCBI Taxonomy" id="1470088"/>
    <lineage>
        <taxon>Bacteria</taxon>
        <taxon>Bacillati</taxon>
        <taxon>Bacillota</taxon>
        <taxon>Bacilli</taxon>
        <taxon>Bacillales</taxon>
        <taxon>Bacillaceae</taxon>
        <taxon>Lysinibacillus</taxon>
    </lineage>
</organism>
<keyword evidence="3" id="KW-1185">Reference proteome</keyword>
<dbReference type="PROSITE" id="PS51781">
    <property type="entry name" value="SH3B"/>
    <property type="match status" value="1"/>
</dbReference>
<protein>
    <submittedName>
        <fullName evidence="2">SH3 domain-containing protein</fullName>
    </submittedName>
</protein>
<dbReference type="EMBL" id="CP137624">
    <property type="protein sequence ID" value="WPK10827.1"/>
    <property type="molecule type" value="Genomic_DNA"/>
</dbReference>
<gene>
    <name evidence="2" type="ORF">R6U77_13150</name>
</gene>
<proteinExistence type="predicted"/>
<sequence length="269" mass="29731">MKRIIIVMIALLLVVLGTVYPSDKIEATGKTMYVNAKSDIILRDKPAKDAKQLSTVKNKTAVTVLGTTKEWSHIQVGKQKGYVYSSALSAKNPNKKEAPVVTGGLYPKVGLELVYIPDILGNVKSKYYTLGEDKPQYASDKTFSSNVGLYSNVGDSYADISIVDVVRKGSTAKELWIGTGTVPWYIYMYPMKEGTYTYGWSVNIGEERELDKIFVESTSKTITVKAGTFHNVVILKHPNNYRHYFVKGVGLIKSTDGKGNIIAELISIK</sequence>
<reference evidence="2 3" key="1">
    <citation type="submission" date="2023-09" db="EMBL/GenBank/DDBJ databases">
        <authorList>
            <person name="Page C.A."/>
            <person name="Perez-Diaz I.M."/>
        </authorList>
    </citation>
    <scope>NUCLEOTIDE SEQUENCE [LARGE SCALE GENOMIC DNA]</scope>
    <source>
        <strain evidence="2 3">Ll15</strain>
    </source>
</reference>
<evidence type="ECO:0000313" key="2">
    <source>
        <dbReference type="EMBL" id="WPK10827.1"/>
    </source>
</evidence>
<dbReference type="Gene3D" id="2.30.30.40">
    <property type="entry name" value="SH3 Domains"/>
    <property type="match status" value="1"/>
</dbReference>
<evidence type="ECO:0000313" key="3">
    <source>
        <dbReference type="Proteomes" id="UP001322664"/>
    </source>
</evidence>
<evidence type="ECO:0000259" key="1">
    <source>
        <dbReference type="PROSITE" id="PS51781"/>
    </source>
</evidence>
<dbReference type="RefSeq" id="WP_319835972.1">
    <property type="nucleotide sequence ID" value="NZ_CP137624.1"/>
</dbReference>
<accession>A0ABZ0RRH3</accession>
<dbReference type="Proteomes" id="UP001322664">
    <property type="component" value="Chromosome"/>
</dbReference>
<feature type="domain" description="SH3b" evidence="1">
    <location>
        <begin position="29"/>
        <end position="92"/>
    </location>
</feature>
<dbReference type="InterPro" id="IPR003646">
    <property type="entry name" value="SH3-like_bac-type"/>
</dbReference>
<name>A0ABZ0RRH3_9BACI</name>